<protein>
    <submittedName>
        <fullName evidence="2">Uncharacterized protein</fullName>
    </submittedName>
</protein>
<dbReference type="OrthoDB" id="2436605at2759"/>
<dbReference type="InParanoid" id="A0A200PN13"/>
<name>A0A200PN13_MACCD</name>
<reference evidence="2 3" key="1">
    <citation type="journal article" date="2017" name="Mol. Plant">
        <title>The Genome of Medicinal Plant Macleaya cordata Provides New Insights into Benzylisoquinoline Alkaloids Metabolism.</title>
        <authorList>
            <person name="Liu X."/>
            <person name="Liu Y."/>
            <person name="Huang P."/>
            <person name="Ma Y."/>
            <person name="Qing Z."/>
            <person name="Tang Q."/>
            <person name="Cao H."/>
            <person name="Cheng P."/>
            <person name="Zheng Y."/>
            <person name="Yuan Z."/>
            <person name="Zhou Y."/>
            <person name="Liu J."/>
            <person name="Tang Z."/>
            <person name="Zhuo Y."/>
            <person name="Zhang Y."/>
            <person name="Yu L."/>
            <person name="Huang J."/>
            <person name="Yang P."/>
            <person name="Peng Q."/>
            <person name="Zhang J."/>
            <person name="Jiang W."/>
            <person name="Zhang Z."/>
            <person name="Lin K."/>
            <person name="Ro D.K."/>
            <person name="Chen X."/>
            <person name="Xiong X."/>
            <person name="Shang Y."/>
            <person name="Huang S."/>
            <person name="Zeng J."/>
        </authorList>
    </citation>
    <scope>NUCLEOTIDE SEQUENCE [LARGE SCALE GENOMIC DNA]</scope>
    <source>
        <strain evidence="3">cv. BLH2017</strain>
        <tissue evidence="2">Root</tissue>
    </source>
</reference>
<organism evidence="2 3">
    <name type="scientific">Macleaya cordata</name>
    <name type="common">Five-seeded plume-poppy</name>
    <name type="synonym">Bocconia cordata</name>
    <dbReference type="NCBI Taxonomy" id="56857"/>
    <lineage>
        <taxon>Eukaryota</taxon>
        <taxon>Viridiplantae</taxon>
        <taxon>Streptophyta</taxon>
        <taxon>Embryophyta</taxon>
        <taxon>Tracheophyta</taxon>
        <taxon>Spermatophyta</taxon>
        <taxon>Magnoliopsida</taxon>
        <taxon>Ranunculales</taxon>
        <taxon>Papaveraceae</taxon>
        <taxon>Papaveroideae</taxon>
        <taxon>Macleaya</taxon>
    </lineage>
</organism>
<dbReference type="PANTHER" id="PTHR16039:SF1">
    <property type="entry name" value="HAUS AUGMIN-LIKE COMPLEX SUBUNIT 2"/>
    <property type="match status" value="1"/>
</dbReference>
<feature type="region of interest" description="Disordered" evidence="1">
    <location>
        <begin position="122"/>
        <end position="144"/>
    </location>
</feature>
<evidence type="ECO:0000313" key="2">
    <source>
        <dbReference type="EMBL" id="OUZ99598.1"/>
    </source>
</evidence>
<dbReference type="GO" id="GO:1990498">
    <property type="term" value="C:mitotic spindle microtubule"/>
    <property type="evidence" value="ECO:0007669"/>
    <property type="project" value="TreeGrafter"/>
</dbReference>
<dbReference type="GO" id="GO:0051225">
    <property type="term" value="P:spindle assembly"/>
    <property type="evidence" value="ECO:0007669"/>
    <property type="project" value="InterPro"/>
</dbReference>
<dbReference type="AlphaFoldDB" id="A0A200PN13"/>
<dbReference type="InterPro" id="IPR028346">
    <property type="entry name" value="HAUS2"/>
</dbReference>
<evidence type="ECO:0000313" key="3">
    <source>
        <dbReference type="Proteomes" id="UP000195402"/>
    </source>
</evidence>
<dbReference type="STRING" id="56857.A0A200PN13"/>
<dbReference type="PANTHER" id="PTHR16039">
    <property type="entry name" value="HAUS AUGMIN-LIKE COMPLEX SUBUNIT 2"/>
    <property type="match status" value="1"/>
</dbReference>
<dbReference type="GO" id="GO:0031023">
    <property type="term" value="P:microtubule organizing center organization"/>
    <property type="evidence" value="ECO:0007669"/>
    <property type="project" value="InterPro"/>
</dbReference>
<proteinExistence type="predicted"/>
<comment type="caution">
    <text evidence="2">The sequence shown here is derived from an EMBL/GenBank/DDBJ whole genome shotgun (WGS) entry which is preliminary data.</text>
</comment>
<evidence type="ECO:0000256" key="1">
    <source>
        <dbReference type="SAM" id="MobiDB-lite"/>
    </source>
</evidence>
<dbReference type="Proteomes" id="UP000195402">
    <property type="component" value="Unassembled WGS sequence"/>
</dbReference>
<accession>A0A200PN13</accession>
<sequence length="144" mass="16091">MNEDDKNVAYLTHVSVKWKTRLDPWQGDSIIALLQQPYSLDCIHVEAEYQKEFSELLLKAASGYGTLTASIADFQWSQNFTESPSLWVSFPMKPSKKNNCRGGLVGDTDYMTPPPWREEAKLEGLSEAGGGKKGKMKAVSWSVT</sequence>
<gene>
    <name evidence="2" type="ORF">BVC80_9061g15</name>
</gene>
<keyword evidence="3" id="KW-1185">Reference proteome</keyword>
<dbReference type="Pfam" id="PF15003">
    <property type="entry name" value="HAUS2"/>
    <property type="match status" value="1"/>
</dbReference>
<dbReference type="GO" id="GO:0007020">
    <property type="term" value="P:microtubule nucleation"/>
    <property type="evidence" value="ECO:0007669"/>
    <property type="project" value="TreeGrafter"/>
</dbReference>
<dbReference type="EMBL" id="MVGT01004392">
    <property type="protein sequence ID" value="OUZ99598.1"/>
    <property type="molecule type" value="Genomic_DNA"/>
</dbReference>